<feature type="compositionally biased region" description="Basic and acidic residues" evidence="9">
    <location>
        <begin position="354"/>
        <end position="363"/>
    </location>
</feature>
<dbReference type="GO" id="GO:0005886">
    <property type="term" value="C:plasma membrane"/>
    <property type="evidence" value="ECO:0007669"/>
    <property type="project" value="TreeGrafter"/>
</dbReference>
<feature type="transmembrane region" description="Helical" evidence="10">
    <location>
        <begin position="451"/>
        <end position="472"/>
    </location>
</feature>
<dbReference type="EMBL" id="RSCE01000002">
    <property type="protein sequence ID" value="RSH85899.1"/>
    <property type="molecule type" value="Genomic_DNA"/>
</dbReference>
<comment type="subcellular location">
    <subcellularLocation>
        <location evidence="1">Membrane</location>
        <topology evidence="1">Single-pass type II membrane protein</topology>
    </subcellularLocation>
</comment>
<dbReference type="PANTHER" id="PTHR31361:SF1">
    <property type="entry name" value="BETA-GLUCAN SYNTHESIS-ASSOCIATED PROTEIN KRE6-RELATED"/>
    <property type="match status" value="1"/>
</dbReference>
<dbReference type="STRING" id="105984.A0A427Y492"/>
<keyword evidence="3 10" id="KW-0812">Transmembrane</keyword>
<keyword evidence="4" id="KW-0735">Signal-anchor</keyword>
<feature type="compositionally biased region" description="Polar residues" evidence="9">
    <location>
        <begin position="53"/>
        <end position="62"/>
    </location>
</feature>
<dbReference type="FunFam" id="2.60.120.200:FF:000259">
    <property type="entry name" value="Chromosome 9, whole genome shotgun sequence"/>
    <property type="match status" value="1"/>
</dbReference>
<comment type="similarity">
    <text evidence="2">Belongs to the SKN1/KRE6 family.</text>
</comment>
<dbReference type="GO" id="GO:0015926">
    <property type="term" value="F:glucosidase activity"/>
    <property type="evidence" value="ECO:0007669"/>
    <property type="project" value="TreeGrafter"/>
</dbReference>
<dbReference type="Gene3D" id="2.60.120.200">
    <property type="match status" value="2"/>
</dbReference>
<dbReference type="Proteomes" id="UP000279236">
    <property type="component" value="Unassembled WGS sequence"/>
</dbReference>
<keyword evidence="7" id="KW-0325">Glycoprotein</keyword>
<dbReference type="RefSeq" id="XP_028478684.1">
    <property type="nucleotide sequence ID" value="XM_028619712.1"/>
</dbReference>
<evidence type="ECO:0000256" key="5">
    <source>
        <dbReference type="ARBA" id="ARBA00022989"/>
    </source>
</evidence>
<dbReference type="GO" id="GO:0031505">
    <property type="term" value="P:fungal-type cell wall organization"/>
    <property type="evidence" value="ECO:0007669"/>
    <property type="project" value="TreeGrafter"/>
</dbReference>
<evidence type="ECO:0000256" key="8">
    <source>
        <dbReference type="ARBA" id="ARBA00023316"/>
    </source>
</evidence>
<dbReference type="InterPro" id="IPR000757">
    <property type="entry name" value="Beta-glucanase-like"/>
</dbReference>
<evidence type="ECO:0000256" key="10">
    <source>
        <dbReference type="SAM" id="Phobius"/>
    </source>
</evidence>
<comment type="caution">
    <text evidence="12">The sequence shown here is derived from an EMBL/GenBank/DDBJ whole genome shotgun (WGS) entry which is preliminary data.</text>
</comment>
<feature type="compositionally biased region" description="Polar residues" evidence="9">
    <location>
        <begin position="1"/>
        <end position="24"/>
    </location>
</feature>
<evidence type="ECO:0000256" key="3">
    <source>
        <dbReference type="ARBA" id="ARBA00022692"/>
    </source>
</evidence>
<proteinExistence type="inferred from homology"/>
<evidence type="ECO:0000256" key="6">
    <source>
        <dbReference type="ARBA" id="ARBA00023136"/>
    </source>
</evidence>
<evidence type="ECO:0000256" key="9">
    <source>
        <dbReference type="SAM" id="MobiDB-lite"/>
    </source>
</evidence>
<evidence type="ECO:0000313" key="12">
    <source>
        <dbReference type="EMBL" id="RSH85899.1"/>
    </source>
</evidence>
<evidence type="ECO:0000259" key="11">
    <source>
        <dbReference type="PROSITE" id="PS51762"/>
    </source>
</evidence>
<dbReference type="AlphaFoldDB" id="A0A427Y492"/>
<dbReference type="InterPro" id="IPR005629">
    <property type="entry name" value="Skn1/Kre6/Sbg1"/>
</dbReference>
<feature type="compositionally biased region" description="Polar residues" evidence="9">
    <location>
        <begin position="238"/>
        <end position="252"/>
    </location>
</feature>
<dbReference type="OrthoDB" id="412647at2759"/>
<gene>
    <name evidence="12" type="ORF">EHS24_004084</name>
</gene>
<evidence type="ECO:0000256" key="4">
    <source>
        <dbReference type="ARBA" id="ARBA00022968"/>
    </source>
</evidence>
<name>A0A427Y492_9TREE</name>
<feature type="compositionally biased region" description="Low complexity" evidence="9">
    <location>
        <begin position="171"/>
        <end position="186"/>
    </location>
</feature>
<feature type="compositionally biased region" description="Basic and acidic residues" evidence="9">
    <location>
        <begin position="126"/>
        <end position="143"/>
    </location>
</feature>
<keyword evidence="13" id="KW-1185">Reference proteome</keyword>
<evidence type="ECO:0000256" key="7">
    <source>
        <dbReference type="ARBA" id="ARBA00023180"/>
    </source>
</evidence>
<evidence type="ECO:0000256" key="2">
    <source>
        <dbReference type="ARBA" id="ARBA00010962"/>
    </source>
</evidence>
<keyword evidence="8" id="KW-0961">Cell wall biogenesis/degradation</keyword>
<accession>A0A427Y492</accession>
<dbReference type="GO" id="GO:0006078">
    <property type="term" value="P:(1-&gt;6)-beta-D-glucan biosynthetic process"/>
    <property type="evidence" value="ECO:0007669"/>
    <property type="project" value="TreeGrafter"/>
</dbReference>
<feature type="compositionally biased region" description="Low complexity" evidence="9">
    <location>
        <begin position="278"/>
        <end position="288"/>
    </location>
</feature>
<dbReference type="PROSITE" id="PS51762">
    <property type="entry name" value="GH16_2"/>
    <property type="match status" value="1"/>
</dbReference>
<dbReference type="PANTHER" id="PTHR31361">
    <property type="entry name" value="BETA-GLUCAN SYNTHESIS-ASSOCIATED PROTEIN KRE6-RELATED"/>
    <property type="match status" value="1"/>
</dbReference>
<protein>
    <recommendedName>
        <fullName evidence="11">GH16 domain-containing protein</fullName>
    </recommendedName>
</protein>
<dbReference type="InterPro" id="IPR013320">
    <property type="entry name" value="ConA-like_dom_sf"/>
</dbReference>
<evidence type="ECO:0000256" key="1">
    <source>
        <dbReference type="ARBA" id="ARBA00004606"/>
    </source>
</evidence>
<dbReference type="Pfam" id="PF03935">
    <property type="entry name" value="SKN1_KRE6_Sbg1"/>
    <property type="match status" value="1"/>
</dbReference>
<evidence type="ECO:0000313" key="13">
    <source>
        <dbReference type="Proteomes" id="UP000279236"/>
    </source>
</evidence>
<sequence>MYTTSSQRATVGSFARSPSPSITTPDRGHSRNTSTDENGSPRLLGSWRRRDGPSSSNASPNPQRGFASEAERAVSPSGHLPVAARWQGQSSTDDLSPNDAADSWSTEPGVAPNTFMGQLLTSSHEYGQREAPRGPADAYDRLVGRRPATPPDNDYYYGNQNRQDSPTFAQRGSYGPRSRPSRASRSVPELVIDRESSLTPTPEDVDGGDYGSGLSSPTTLSIPRYDARGYPIRYATPDVNSASPQSSNTSMVPRSPPRGGPTRPDSGGSYGSDQNLDSYSSSSLGGYPPLAPPKDTHVGGSGSESLRSSTVVASPTKPKSANSHRASQQSLDTTTSHSHNVHGMTSVYGPGGRAEPRAAESMYSEERFSYHTYETADRSSGSFAHDAPRVGYADFSIDSKNGRRQLVSMLADPTSWADLGPEDDDDFHDPQVHTKQTGVARSLFTVRGATNLGCVILLVTVLVVLFAGYPIITNYMGPHWTNLGGYNLGGVNASGQYPDVGVFQLVDRDTPPEAYHWTSIQTGEQWDLVFSDEFNTAGRSFYDGDDPYWMAEDLHYWSTNNLEWYDPQQITTRDGHLVITLNNQTSHGRNYTGGMMSTWNRFCFTGGYIEASISLPGTSNIYGLWPAVWTMGNLGRAGYGGTLEGMWPYSYDECDVGTLPNQTLNGKPEVALTEGDWAYDYALSYLPGQRLSRCTCPGDTNHPGPALSDGTLIGRAAPEIDVIEAQVDPDELFGEASQSAQWAPFNPWYRWINNSDTYTIFNKSATVLNKYQGSSWQQATSALTQTPQGCYTANDSCFAPYGFEYLPGADGYIHWMSNKKRSWTLHAGAMAPNADSEVGQRIIAAEPMYIIVNLGMSENFGAIDFGGLRDLWPVEMWIDYIRVYQDPNNRNIGCDPPDFPTAQYIDYLGQAYWDPNITTFDQAMEANPNVSKPRNRLVDTCS</sequence>
<feature type="compositionally biased region" description="Polar residues" evidence="9">
    <location>
        <begin position="303"/>
        <end position="338"/>
    </location>
</feature>
<feature type="compositionally biased region" description="Polar residues" evidence="9">
    <location>
        <begin position="115"/>
        <end position="125"/>
    </location>
</feature>
<dbReference type="GO" id="GO:0005789">
    <property type="term" value="C:endoplasmic reticulum membrane"/>
    <property type="evidence" value="ECO:0007669"/>
    <property type="project" value="TreeGrafter"/>
</dbReference>
<feature type="region of interest" description="Disordered" evidence="9">
    <location>
        <begin position="1"/>
        <end position="363"/>
    </location>
</feature>
<keyword evidence="6 10" id="KW-0472">Membrane</keyword>
<organism evidence="12 13">
    <name type="scientific">Apiotrichum porosum</name>
    <dbReference type="NCBI Taxonomy" id="105984"/>
    <lineage>
        <taxon>Eukaryota</taxon>
        <taxon>Fungi</taxon>
        <taxon>Dikarya</taxon>
        <taxon>Basidiomycota</taxon>
        <taxon>Agaricomycotina</taxon>
        <taxon>Tremellomycetes</taxon>
        <taxon>Trichosporonales</taxon>
        <taxon>Trichosporonaceae</taxon>
        <taxon>Apiotrichum</taxon>
    </lineage>
</organism>
<feature type="compositionally biased region" description="Polar residues" evidence="9">
    <location>
        <begin position="158"/>
        <end position="170"/>
    </location>
</feature>
<dbReference type="GeneID" id="39588627"/>
<keyword evidence="5 10" id="KW-1133">Transmembrane helix</keyword>
<dbReference type="SUPFAM" id="SSF49899">
    <property type="entry name" value="Concanavalin A-like lectins/glucanases"/>
    <property type="match status" value="1"/>
</dbReference>
<feature type="domain" description="GH16" evidence="11">
    <location>
        <begin position="515"/>
        <end position="889"/>
    </location>
</feature>
<reference evidence="12 13" key="1">
    <citation type="submission" date="2018-11" db="EMBL/GenBank/DDBJ databases">
        <title>Genome sequence of Apiotrichum porosum DSM 27194.</title>
        <authorList>
            <person name="Aliyu H."/>
            <person name="Gorte O."/>
            <person name="Ochsenreither K."/>
        </authorList>
    </citation>
    <scope>NUCLEOTIDE SEQUENCE [LARGE SCALE GENOMIC DNA]</scope>
    <source>
        <strain evidence="12 13">DSM 27194</strain>
    </source>
</reference>